<dbReference type="EMBL" id="CP144692">
    <property type="protein sequence ID" value="WVY96082.1"/>
    <property type="molecule type" value="Genomic_DNA"/>
</dbReference>
<evidence type="ECO:0000313" key="1">
    <source>
        <dbReference type="EMBL" id="WVY96082.1"/>
    </source>
</evidence>
<dbReference type="AlphaFoldDB" id="A0AAQ3MRU3"/>
<name>A0AAQ3MRU3_VIGMU</name>
<reference evidence="1 2" key="1">
    <citation type="journal article" date="2023" name="Life. Sci Alliance">
        <title>Evolutionary insights into 3D genome organization and epigenetic landscape of Vigna mungo.</title>
        <authorList>
            <person name="Junaid A."/>
            <person name="Singh B."/>
            <person name="Bhatia S."/>
        </authorList>
    </citation>
    <scope>NUCLEOTIDE SEQUENCE [LARGE SCALE GENOMIC DNA]</scope>
    <source>
        <strain evidence="1">Urdbean</strain>
    </source>
</reference>
<keyword evidence="2" id="KW-1185">Reference proteome</keyword>
<gene>
    <name evidence="1" type="ORF">V8G54_028233</name>
</gene>
<evidence type="ECO:0000313" key="2">
    <source>
        <dbReference type="Proteomes" id="UP001374535"/>
    </source>
</evidence>
<dbReference type="Proteomes" id="UP001374535">
    <property type="component" value="Chromosome 9"/>
</dbReference>
<accession>A0AAQ3MRU3</accession>
<proteinExistence type="predicted"/>
<protein>
    <submittedName>
        <fullName evidence="1">Uncharacterized protein</fullName>
    </submittedName>
</protein>
<organism evidence="1 2">
    <name type="scientific">Vigna mungo</name>
    <name type="common">Black gram</name>
    <name type="synonym">Phaseolus mungo</name>
    <dbReference type="NCBI Taxonomy" id="3915"/>
    <lineage>
        <taxon>Eukaryota</taxon>
        <taxon>Viridiplantae</taxon>
        <taxon>Streptophyta</taxon>
        <taxon>Embryophyta</taxon>
        <taxon>Tracheophyta</taxon>
        <taxon>Spermatophyta</taxon>
        <taxon>Magnoliopsida</taxon>
        <taxon>eudicotyledons</taxon>
        <taxon>Gunneridae</taxon>
        <taxon>Pentapetalae</taxon>
        <taxon>rosids</taxon>
        <taxon>fabids</taxon>
        <taxon>Fabales</taxon>
        <taxon>Fabaceae</taxon>
        <taxon>Papilionoideae</taxon>
        <taxon>50 kb inversion clade</taxon>
        <taxon>NPAAA clade</taxon>
        <taxon>indigoferoid/millettioid clade</taxon>
        <taxon>Phaseoleae</taxon>
        <taxon>Vigna</taxon>
    </lineage>
</organism>
<sequence>MAVVGLIPLGGTVTVKACLSLADLVAYTSGGGRCRCFLAPQTRRRQSSKEFNALGVNKTEREDKSVEVVEESGKEDNSEWTTLEDLTTEVVTEKMVVAPLLC</sequence>